<dbReference type="Gene3D" id="3.30.1180.20">
    <property type="entry name" value="Dihydroxyacetone kinase, domain 2"/>
    <property type="match status" value="1"/>
</dbReference>
<reference evidence="1 2" key="1">
    <citation type="submission" date="2023-01" db="EMBL/GenBank/DDBJ databases">
        <authorList>
            <person name="Whitehead M."/>
        </authorList>
    </citation>
    <scope>NUCLEOTIDE SEQUENCE [LARGE SCALE GENOMIC DNA]</scope>
</reference>
<evidence type="ECO:0000313" key="2">
    <source>
        <dbReference type="Proteomes" id="UP001160148"/>
    </source>
</evidence>
<comment type="caution">
    <text evidence="1">The sequence shown here is derived from an EMBL/GenBank/DDBJ whole genome shotgun (WGS) entry which is preliminary data.</text>
</comment>
<accession>A0AAV0Y432</accession>
<dbReference type="SUPFAM" id="SSF82549">
    <property type="entry name" value="DAK1/DegV-like"/>
    <property type="match status" value="1"/>
</dbReference>
<gene>
    <name evidence="1" type="ORF">MEUPH1_LOCUS28314</name>
</gene>
<protein>
    <submittedName>
        <fullName evidence="1">Uncharacterized protein</fullName>
    </submittedName>
</protein>
<sequence length="106" mass="11903">MYLLLNSVSWNLDLWKVGIDSNGRNEVRTVRTMDIRTMVSVTLSLLTDDDQHIMRRWRDADIVAMVNNMGGMSDARFMAIVAEVTRLLGAATGARAVHRPDVTVVQ</sequence>
<dbReference type="AlphaFoldDB" id="A0AAV0Y432"/>
<keyword evidence="2" id="KW-1185">Reference proteome</keyword>
<dbReference type="EMBL" id="CARXXK010001250">
    <property type="protein sequence ID" value="CAI6374718.1"/>
    <property type="molecule type" value="Genomic_DNA"/>
</dbReference>
<organism evidence="1 2">
    <name type="scientific">Macrosiphum euphorbiae</name>
    <name type="common">potato aphid</name>
    <dbReference type="NCBI Taxonomy" id="13131"/>
    <lineage>
        <taxon>Eukaryota</taxon>
        <taxon>Metazoa</taxon>
        <taxon>Ecdysozoa</taxon>
        <taxon>Arthropoda</taxon>
        <taxon>Hexapoda</taxon>
        <taxon>Insecta</taxon>
        <taxon>Pterygota</taxon>
        <taxon>Neoptera</taxon>
        <taxon>Paraneoptera</taxon>
        <taxon>Hemiptera</taxon>
        <taxon>Sternorrhyncha</taxon>
        <taxon>Aphidomorpha</taxon>
        <taxon>Aphidoidea</taxon>
        <taxon>Aphididae</taxon>
        <taxon>Macrosiphini</taxon>
        <taxon>Macrosiphum</taxon>
    </lineage>
</organism>
<dbReference type="Proteomes" id="UP001160148">
    <property type="component" value="Unassembled WGS sequence"/>
</dbReference>
<name>A0AAV0Y432_9HEMI</name>
<proteinExistence type="predicted"/>
<evidence type="ECO:0000313" key="1">
    <source>
        <dbReference type="EMBL" id="CAI6374718.1"/>
    </source>
</evidence>